<dbReference type="AlphaFoldDB" id="A0A4S8KU23"/>
<dbReference type="EMBL" id="ML180103">
    <property type="protein sequence ID" value="THU78958.1"/>
    <property type="molecule type" value="Genomic_DNA"/>
</dbReference>
<accession>A0A4S8KU23</accession>
<evidence type="ECO:0000313" key="1">
    <source>
        <dbReference type="EMBL" id="THU78958.1"/>
    </source>
</evidence>
<evidence type="ECO:0000313" key="2">
    <source>
        <dbReference type="Proteomes" id="UP000297245"/>
    </source>
</evidence>
<proteinExistence type="predicted"/>
<reference evidence="1 2" key="1">
    <citation type="journal article" date="2019" name="Nat. Ecol. Evol.">
        <title>Megaphylogeny resolves global patterns of mushroom evolution.</title>
        <authorList>
            <person name="Varga T."/>
            <person name="Krizsan K."/>
            <person name="Foldi C."/>
            <person name="Dima B."/>
            <person name="Sanchez-Garcia M."/>
            <person name="Sanchez-Ramirez S."/>
            <person name="Szollosi G.J."/>
            <person name="Szarkandi J.G."/>
            <person name="Papp V."/>
            <person name="Albert L."/>
            <person name="Andreopoulos W."/>
            <person name="Angelini C."/>
            <person name="Antonin V."/>
            <person name="Barry K.W."/>
            <person name="Bougher N.L."/>
            <person name="Buchanan P."/>
            <person name="Buyck B."/>
            <person name="Bense V."/>
            <person name="Catcheside P."/>
            <person name="Chovatia M."/>
            <person name="Cooper J."/>
            <person name="Damon W."/>
            <person name="Desjardin D."/>
            <person name="Finy P."/>
            <person name="Geml J."/>
            <person name="Haridas S."/>
            <person name="Hughes K."/>
            <person name="Justo A."/>
            <person name="Karasinski D."/>
            <person name="Kautmanova I."/>
            <person name="Kiss B."/>
            <person name="Kocsube S."/>
            <person name="Kotiranta H."/>
            <person name="LaButti K.M."/>
            <person name="Lechner B.E."/>
            <person name="Liimatainen K."/>
            <person name="Lipzen A."/>
            <person name="Lukacs Z."/>
            <person name="Mihaltcheva S."/>
            <person name="Morgado L.N."/>
            <person name="Niskanen T."/>
            <person name="Noordeloos M.E."/>
            <person name="Ohm R.A."/>
            <person name="Ortiz-Santana B."/>
            <person name="Ovrebo C."/>
            <person name="Racz N."/>
            <person name="Riley R."/>
            <person name="Savchenko A."/>
            <person name="Shiryaev A."/>
            <person name="Soop K."/>
            <person name="Spirin V."/>
            <person name="Szebenyi C."/>
            <person name="Tomsovsky M."/>
            <person name="Tulloss R.E."/>
            <person name="Uehling J."/>
            <person name="Grigoriev I.V."/>
            <person name="Vagvolgyi C."/>
            <person name="Papp T."/>
            <person name="Martin F.M."/>
            <person name="Miettinen O."/>
            <person name="Hibbett D.S."/>
            <person name="Nagy L.G."/>
        </authorList>
    </citation>
    <scope>NUCLEOTIDE SEQUENCE [LARGE SCALE GENOMIC DNA]</scope>
    <source>
        <strain evidence="1 2">CBS 962.96</strain>
    </source>
</reference>
<dbReference type="Proteomes" id="UP000297245">
    <property type="component" value="Unassembled WGS sequence"/>
</dbReference>
<name>A0A4S8KU23_DENBC</name>
<sequence length="162" mass="17929">MSAREALLQTHATARVMAMLASTSTKIALFISTRYLVSSYQITVPGSEILQMVELFDPIDPPMAGRIVRTTEGQGITRGPVHRLMSGWARCSGVEDAGKMKLFCFWTEAAKSAAHTISGAARLVTCMSRQTRLRLNSSAEKRWALLPSYMMWRCWAAAPDMV</sequence>
<protein>
    <submittedName>
        <fullName evidence="1">Uncharacterized protein</fullName>
    </submittedName>
</protein>
<keyword evidence="2" id="KW-1185">Reference proteome</keyword>
<organism evidence="1 2">
    <name type="scientific">Dendrothele bispora (strain CBS 962.96)</name>
    <dbReference type="NCBI Taxonomy" id="1314807"/>
    <lineage>
        <taxon>Eukaryota</taxon>
        <taxon>Fungi</taxon>
        <taxon>Dikarya</taxon>
        <taxon>Basidiomycota</taxon>
        <taxon>Agaricomycotina</taxon>
        <taxon>Agaricomycetes</taxon>
        <taxon>Agaricomycetidae</taxon>
        <taxon>Agaricales</taxon>
        <taxon>Agaricales incertae sedis</taxon>
        <taxon>Dendrothele</taxon>
    </lineage>
</organism>
<gene>
    <name evidence="1" type="ORF">K435DRAFT_811110</name>
</gene>